<reference evidence="3 4" key="1">
    <citation type="submission" date="2020-04" db="EMBL/GenBank/DDBJ databases">
        <title>Genome sequence of Streptomyces galbus strain I339.</title>
        <authorList>
            <person name="Silva E.A.N."/>
            <person name="Merces M."/>
            <person name="Castelo Branco A.P.O.T."/>
            <person name="Vasconcelos P.C."/>
            <person name="Costa N.P."/>
            <person name="Marinho G.C.S."/>
            <person name="Oliveira C.J.B."/>
            <person name="Araujo D."/>
            <person name="Rodrigues Junior V.S."/>
            <person name="Almeida R."/>
            <person name="Silva Filho U.R."/>
            <person name="Andrade A.S.A."/>
            <person name="Cibulski S.P."/>
        </authorList>
    </citation>
    <scope>NUCLEOTIDE SEQUENCE [LARGE SCALE GENOMIC DNA]</scope>
    <source>
        <strain evidence="3 4">I339</strain>
    </source>
</reference>
<protein>
    <recommendedName>
        <fullName evidence="5">Lipoprotein</fullName>
    </recommendedName>
</protein>
<dbReference type="RefSeq" id="WP_168375162.1">
    <property type="nucleotide sequence ID" value="NZ_JAAXMD010000247.1"/>
</dbReference>
<evidence type="ECO:0000256" key="1">
    <source>
        <dbReference type="SAM" id="MobiDB-lite"/>
    </source>
</evidence>
<evidence type="ECO:0000313" key="4">
    <source>
        <dbReference type="Proteomes" id="UP000744032"/>
    </source>
</evidence>
<feature type="region of interest" description="Disordered" evidence="1">
    <location>
        <begin position="109"/>
        <end position="137"/>
    </location>
</feature>
<keyword evidence="4" id="KW-1185">Reference proteome</keyword>
<organism evidence="3 4">
    <name type="scientific">Streptomyces galbus</name>
    <dbReference type="NCBI Taxonomy" id="33898"/>
    <lineage>
        <taxon>Bacteria</taxon>
        <taxon>Bacillati</taxon>
        <taxon>Actinomycetota</taxon>
        <taxon>Actinomycetes</taxon>
        <taxon>Kitasatosporales</taxon>
        <taxon>Streptomycetaceae</taxon>
        <taxon>Streptomyces</taxon>
    </lineage>
</organism>
<feature type="compositionally biased region" description="Polar residues" evidence="1">
    <location>
        <begin position="113"/>
        <end position="123"/>
    </location>
</feature>
<comment type="caution">
    <text evidence="3">The sequence shown here is derived from an EMBL/GenBank/DDBJ whole genome shotgun (WGS) entry which is preliminary data.</text>
</comment>
<name>A0ABX1IQ66_STRGB</name>
<dbReference type="Proteomes" id="UP000744032">
    <property type="component" value="Unassembled WGS sequence"/>
</dbReference>
<dbReference type="EMBL" id="JAAXMD010000247">
    <property type="protein sequence ID" value="NKQ27205.1"/>
    <property type="molecule type" value="Genomic_DNA"/>
</dbReference>
<proteinExistence type="predicted"/>
<gene>
    <name evidence="3" type="ORF">HF200_23000</name>
</gene>
<feature type="signal peptide" evidence="2">
    <location>
        <begin position="1"/>
        <end position="29"/>
    </location>
</feature>
<evidence type="ECO:0000256" key="2">
    <source>
        <dbReference type="SAM" id="SignalP"/>
    </source>
</evidence>
<sequence length="264" mass="25977">MKRSSGARLCATAAASVLSLALITGCSDASDDTKGSGKDAGGASASAASPTPAAEALTSAELEKLLLAQGEVKGYKVDSGDDTLPKSKSGVKTDKAACDPLAWATAGLAPGDTTANASNSVTEAKTPGTAAPSDPAAGLEDAFDVNLTFVGLSSYEGDGAQKAMKAVSDGVVACAGGFGLAADGEKSKVTKVTAEKGSGLGDESVAFAESVDMDGEGTATFHTEVVRKGSTLASFYTVNFAALASGEPTAIPAAVTQAQIAKLK</sequence>
<dbReference type="PROSITE" id="PS51257">
    <property type="entry name" value="PROKAR_LIPOPROTEIN"/>
    <property type="match status" value="1"/>
</dbReference>
<keyword evidence="2" id="KW-0732">Signal</keyword>
<evidence type="ECO:0008006" key="5">
    <source>
        <dbReference type="Google" id="ProtNLM"/>
    </source>
</evidence>
<accession>A0ABX1IQ66</accession>
<feature type="chain" id="PRO_5046089679" description="Lipoprotein" evidence="2">
    <location>
        <begin position="30"/>
        <end position="264"/>
    </location>
</feature>
<feature type="region of interest" description="Disordered" evidence="1">
    <location>
        <begin position="27"/>
        <end position="55"/>
    </location>
</feature>
<feature type="compositionally biased region" description="Low complexity" evidence="1">
    <location>
        <begin position="41"/>
        <end position="55"/>
    </location>
</feature>
<evidence type="ECO:0000313" key="3">
    <source>
        <dbReference type="EMBL" id="NKQ27205.1"/>
    </source>
</evidence>